<dbReference type="Pfam" id="PF20116">
    <property type="entry name" value="DUF6506"/>
    <property type="match status" value="1"/>
</dbReference>
<gene>
    <name evidence="1" type="ORF">CORMATOL_00803</name>
</gene>
<dbReference type="InterPro" id="IPR045441">
    <property type="entry name" value="DUF6506"/>
</dbReference>
<sequence length="114" mass="12593">MPERRWRHRKERIMALNKFGFIFTGEGLDPCSDRAVIEKGQFSAIIIGMSNPDGVEKIAQELVQDGVQLIELCGGFGPLWTSRVINAIKNQIPVGSVGYGPESINMMAELFPAT</sequence>
<proteinExistence type="predicted"/>
<dbReference type="Proteomes" id="UP000006247">
    <property type="component" value="Unassembled WGS sequence"/>
</dbReference>
<dbReference type="HOGENOM" id="CLU_148741_0_0_11"/>
<comment type="caution">
    <text evidence="1">The sequence shown here is derived from an EMBL/GenBank/DDBJ whole genome shotgun (WGS) entry which is preliminary data.</text>
</comment>
<dbReference type="AlphaFoldDB" id="C0E1F2"/>
<evidence type="ECO:0000313" key="2">
    <source>
        <dbReference type="Proteomes" id="UP000006247"/>
    </source>
</evidence>
<dbReference type="EMBL" id="ACEB01000010">
    <property type="protein sequence ID" value="EEG27649.1"/>
    <property type="molecule type" value="Genomic_DNA"/>
</dbReference>
<accession>C0E1F2</accession>
<name>C0E1F2_9CORY</name>
<reference evidence="1 2" key="1">
    <citation type="submission" date="2009-01" db="EMBL/GenBank/DDBJ databases">
        <authorList>
            <person name="Fulton L."/>
            <person name="Clifton S."/>
            <person name="Chinwalla A.T."/>
            <person name="Mitreva M."/>
            <person name="Sodergren E."/>
            <person name="Weinstock G."/>
            <person name="Clifton S."/>
            <person name="Dooling D.J."/>
            <person name="Fulton B."/>
            <person name="Minx P."/>
            <person name="Pepin K.H."/>
            <person name="Johnson M."/>
            <person name="Bhonagiri V."/>
            <person name="Nash W.E."/>
            <person name="Mardis E.R."/>
            <person name="Wilson R.K."/>
        </authorList>
    </citation>
    <scope>NUCLEOTIDE SEQUENCE [LARGE SCALE GENOMIC DNA]</scope>
    <source>
        <strain evidence="1 2">ATCC 33806</strain>
    </source>
</reference>
<protein>
    <recommendedName>
        <fullName evidence="3">B12-binding domain-containing protein</fullName>
    </recommendedName>
</protein>
<evidence type="ECO:0000313" key="1">
    <source>
        <dbReference type="EMBL" id="EEG27649.1"/>
    </source>
</evidence>
<evidence type="ECO:0008006" key="3">
    <source>
        <dbReference type="Google" id="ProtNLM"/>
    </source>
</evidence>
<organism evidence="1 2">
    <name type="scientific">Corynebacterium matruchotii ATCC 33806</name>
    <dbReference type="NCBI Taxonomy" id="566549"/>
    <lineage>
        <taxon>Bacteria</taxon>
        <taxon>Bacillati</taxon>
        <taxon>Actinomycetota</taxon>
        <taxon>Actinomycetes</taxon>
        <taxon>Mycobacteriales</taxon>
        <taxon>Corynebacteriaceae</taxon>
        <taxon>Corynebacterium</taxon>
    </lineage>
</organism>